<dbReference type="InterPro" id="IPR008271">
    <property type="entry name" value="Ser/Thr_kinase_AS"/>
</dbReference>
<dbReference type="Gene3D" id="1.10.510.10">
    <property type="entry name" value="Transferase(Phosphotransferase) domain 1"/>
    <property type="match status" value="1"/>
</dbReference>
<dbReference type="CDD" id="cd00180">
    <property type="entry name" value="PKc"/>
    <property type="match status" value="1"/>
</dbReference>
<dbReference type="Pfam" id="PF00069">
    <property type="entry name" value="Pkinase"/>
    <property type="match status" value="1"/>
</dbReference>
<feature type="compositionally biased region" description="Low complexity" evidence="1">
    <location>
        <begin position="267"/>
        <end position="282"/>
    </location>
</feature>
<proteinExistence type="predicted"/>
<dbReference type="PROSITE" id="PS00108">
    <property type="entry name" value="PROTEIN_KINASE_ST"/>
    <property type="match status" value="1"/>
</dbReference>
<dbReference type="InterPro" id="IPR011009">
    <property type="entry name" value="Kinase-like_dom_sf"/>
</dbReference>
<dbReference type="EMBL" id="PXOA01000036">
    <property type="protein sequence ID" value="RFU81623.1"/>
    <property type="molecule type" value="Genomic_DNA"/>
</dbReference>
<dbReference type="SUPFAM" id="SSF56112">
    <property type="entry name" value="Protein kinase-like (PK-like)"/>
    <property type="match status" value="1"/>
</dbReference>
<dbReference type="PROSITE" id="PS50011">
    <property type="entry name" value="PROTEIN_KINASE_DOM"/>
    <property type="match status" value="1"/>
</dbReference>
<protein>
    <submittedName>
        <fullName evidence="3">Serine threonine kinase</fullName>
    </submittedName>
</protein>
<sequence>MSFPREESTLPNSNIPSQPESSSKTQIEPRVAAATAALAAGELTELLVGDNQSSLSKSSSETQIEPRIEAAVEALAAGELTGLPGDNQSSSSSSSTATQIEPRVSAAVATLEARQEAEAAEIEEVTSILTNASPSFPNARLVVASFHYLNKEDTDTKESAVTRLERPVGGRNILGVTQRTHDVDFIIKLPLDLIQHGMWRVFIHGDGDGGGDCDGDEINAKEHYLVDFLLISRQFSVAIHGAGPQAKRAAGDEVEANEKPAKRQRLGKGVAQATAAQATKPPAELEPVAADTSTSVLPPPREIVNKAANPILELVDGELAVIRTPQVDKATSQANHTAREQPSYQLQRINHVGVTRSTCVFTCQRFEIPKVVVAKVLRYNGKSAHNLRNFAALWKREKSILEKLDHTNIVSLIAFDGRMLALYLESLPPNLFTGIKSQFQPSDAFKILHDTSSALAYLATQHIVHNDIKPLNITYSSARGAVILDFGMAVSDTASYYQTGGGTPWYIPPDLVIQKTRGLPGDVWALGVTMLYVLGRIDFPERTCKGWPIHNLLSPQSAARKQMDDWLHIIAQKRADLDHGDKTEQLVFQMLEIDGPLRIEARDINLALKTRKIA</sequence>
<keyword evidence="4" id="KW-1185">Reference proteome</keyword>
<keyword evidence="3" id="KW-0808">Transferase</keyword>
<dbReference type="OrthoDB" id="1668230at2759"/>
<gene>
    <name evidence="3" type="ORF">TARUN_571</name>
</gene>
<dbReference type="AlphaFoldDB" id="A0A395P047"/>
<dbReference type="Proteomes" id="UP000266272">
    <property type="component" value="Unassembled WGS sequence"/>
</dbReference>
<feature type="region of interest" description="Disordered" evidence="1">
    <location>
        <begin position="1"/>
        <end position="30"/>
    </location>
</feature>
<reference evidence="3 4" key="1">
    <citation type="journal article" date="2018" name="PLoS Pathog.">
        <title>Evolution of structural diversity of trichothecenes, a family of toxins produced by plant pathogenic and entomopathogenic fungi.</title>
        <authorList>
            <person name="Proctor R.H."/>
            <person name="McCormick S.P."/>
            <person name="Kim H.S."/>
            <person name="Cardoza R.E."/>
            <person name="Stanley A.M."/>
            <person name="Lindo L."/>
            <person name="Kelly A."/>
            <person name="Brown D.W."/>
            <person name="Lee T."/>
            <person name="Vaughan M.M."/>
            <person name="Alexander N.J."/>
            <person name="Busman M."/>
            <person name="Gutierrez S."/>
        </authorList>
    </citation>
    <scope>NUCLEOTIDE SEQUENCE [LARGE SCALE GENOMIC DNA]</scope>
    <source>
        <strain evidence="3 4">IBT 40837</strain>
    </source>
</reference>
<evidence type="ECO:0000259" key="2">
    <source>
        <dbReference type="PROSITE" id="PS50011"/>
    </source>
</evidence>
<evidence type="ECO:0000256" key="1">
    <source>
        <dbReference type="SAM" id="MobiDB-lite"/>
    </source>
</evidence>
<comment type="caution">
    <text evidence="3">The sequence shown here is derived from an EMBL/GenBank/DDBJ whole genome shotgun (WGS) entry which is preliminary data.</text>
</comment>
<dbReference type="InterPro" id="IPR000719">
    <property type="entry name" value="Prot_kinase_dom"/>
</dbReference>
<feature type="compositionally biased region" description="Polar residues" evidence="1">
    <location>
        <begin position="9"/>
        <end position="26"/>
    </location>
</feature>
<keyword evidence="3" id="KW-0418">Kinase</keyword>
<feature type="domain" description="Protein kinase" evidence="2">
    <location>
        <begin position="346"/>
        <end position="608"/>
    </location>
</feature>
<feature type="compositionally biased region" description="Low complexity" evidence="1">
    <location>
        <begin position="81"/>
        <end position="95"/>
    </location>
</feature>
<dbReference type="SMART" id="SM00220">
    <property type="entry name" value="S_TKc"/>
    <property type="match status" value="1"/>
</dbReference>
<dbReference type="PANTHER" id="PTHR24347">
    <property type="entry name" value="SERINE/THREONINE-PROTEIN KINASE"/>
    <property type="match status" value="1"/>
</dbReference>
<feature type="region of interest" description="Disordered" evidence="1">
    <location>
        <begin position="81"/>
        <end position="101"/>
    </location>
</feature>
<dbReference type="GO" id="GO:0005524">
    <property type="term" value="F:ATP binding"/>
    <property type="evidence" value="ECO:0007669"/>
    <property type="project" value="InterPro"/>
</dbReference>
<evidence type="ECO:0000313" key="4">
    <source>
        <dbReference type="Proteomes" id="UP000266272"/>
    </source>
</evidence>
<organism evidence="3 4">
    <name type="scientific">Trichoderma arundinaceum</name>
    <dbReference type="NCBI Taxonomy" id="490622"/>
    <lineage>
        <taxon>Eukaryota</taxon>
        <taxon>Fungi</taxon>
        <taxon>Dikarya</taxon>
        <taxon>Ascomycota</taxon>
        <taxon>Pezizomycotina</taxon>
        <taxon>Sordariomycetes</taxon>
        <taxon>Hypocreomycetidae</taxon>
        <taxon>Hypocreales</taxon>
        <taxon>Hypocreaceae</taxon>
        <taxon>Trichoderma</taxon>
    </lineage>
</organism>
<name>A0A395P047_TRIAR</name>
<accession>A0A395P047</accession>
<evidence type="ECO:0000313" key="3">
    <source>
        <dbReference type="EMBL" id="RFU81623.1"/>
    </source>
</evidence>
<dbReference type="GO" id="GO:0004672">
    <property type="term" value="F:protein kinase activity"/>
    <property type="evidence" value="ECO:0007669"/>
    <property type="project" value="InterPro"/>
</dbReference>
<dbReference type="STRING" id="490622.A0A395P047"/>
<feature type="region of interest" description="Disordered" evidence="1">
    <location>
        <begin position="246"/>
        <end position="297"/>
    </location>
</feature>